<organism evidence="4 5">
    <name type="scientific">Cephalotus follicularis</name>
    <name type="common">Albany pitcher plant</name>
    <dbReference type="NCBI Taxonomy" id="3775"/>
    <lineage>
        <taxon>Eukaryota</taxon>
        <taxon>Viridiplantae</taxon>
        <taxon>Streptophyta</taxon>
        <taxon>Embryophyta</taxon>
        <taxon>Tracheophyta</taxon>
        <taxon>Spermatophyta</taxon>
        <taxon>Magnoliopsida</taxon>
        <taxon>eudicotyledons</taxon>
        <taxon>Gunneridae</taxon>
        <taxon>Pentapetalae</taxon>
        <taxon>rosids</taxon>
        <taxon>fabids</taxon>
        <taxon>Oxalidales</taxon>
        <taxon>Cephalotaceae</taxon>
        <taxon>Cephalotus</taxon>
    </lineage>
</organism>
<keyword evidence="5" id="KW-1185">Reference proteome</keyword>
<dbReference type="AlphaFoldDB" id="A0A1Q3AQW1"/>
<proteinExistence type="inferred from homology"/>
<evidence type="ECO:0000256" key="2">
    <source>
        <dbReference type="ARBA" id="ARBA00061659"/>
    </source>
</evidence>
<dbReference type="InParanoid" id="A0A1Q3AQW1"/>
<gene>
    <name evidence="4" type="ORF">CFOL_v3_01680</name>
</gene>
<evidence type="ECO:0000256" key="3">
    <source>
        <dbReference type="PROSITE-ProRule" id="PRU00708"/>
    </source>
</evidence>
<dbReference type="EMBL" id="BDDD01000057">
    <property type="protein sequence ID" value="GAV58146.1"/>
    <property type="molecule type" value="Genomic_DNA"/>
</dbReference>
<feature type="repeat" description="PPR" evidence="3">
    <location>
        <begin position="169"/>
        <end position="204"/>
    </location>
</feature>
<dbReference type="NCBIfam" id="TIGR00756">
    <property type="entry name" value="PPR"/>
    <property type="match status" value="6"/>
</dbReference>
<dbReference type="InterPro" id="IPR011990">
    <property type="entry name" value="TPR-like_helical_dom_sf"/>
</dbReference>
<dbReference type="Pfam" id="PF20430">
    <property type="entry name" value="Eplus_motif"/>
    <property type="match status" value="1"/>
</dbReference>
<dbReference type="InterPro" id="IPR046849">
    <property type="entry name" value="E2_motif"/>
</dbReference>
<dbReference type="PANTHER" id="PTHR47926">
    <property type="entry name" value="PENTATRICOPEPTIDE REPEAT-CONTAINING PROTEIN"/>
    <property type="match status" value="1"/>
</dbReference>
<dbReference type="Gene3D" id="1.25.40.10">
    <property type="entry name" value="Tetratricopeptide repeat domain"/>
    <property type="match status" value="4"/>
</dbReference>
<dbReference type="OrthoDB" id="185373at2759"/>
<evidence type="ECO:0000313" key="5">
    <source>
        <dbReference type="Proteomes" id="UP000187406"/>
    </source>
</evidence>
<dbReference type="Pfam" id="PF01535">
    <property type="entry name" value="PPR"/>
    <property type="match status" value="2"/>
</dbReference>
<dbReference type="FunFam" id="1.25.40.10:FF:000470">
    <property type="entry name" value="Pentatricopeptide repeat-containing protein At5g66520"/>
    <property type="match status" value="1"/>
</dbReference>
<feature type="repeat" description="PPR" evidence="3">
    <location>
        <begin position="408"/>
        <end position="442"/>
    </location>
</feature>
<dbReference type="GO" id="GO:0003723">
    <property type="term" value="F:RNA binding"/>
    <property type="evidence" value="ECO:0007669"/>
    <property type="project" value="InterPro"/>
</dbReference>
<feature type="repeat" description="PPR" evidence="3">
    <location>
        <begin position="67"/>
        <end position="101"/>
    </location>
</feature>
<evidence type="ECO:0000256" key="1">
    <source>
        <dbReference type="ARBA" id="ARBA00022737"/>
    </source>
</evidence>
<dbReference type="InterPro" id="IPR002885">
    <property type="entry name" value="PPR_rpt"/>
</dbReference>
<accession>A0A1Q3AQW1</accession>
<reference evidence="5" key="1">
    <citation type="submission" date="2016-04" db="EMBL/GenBank/DDBJ databases">
        <title>Cephalotus genome sequencing.</title>
        <authorList>
            <person name="Fukushima K."/>
            <person name="Hasebe M."/>
            <person name="Fang X."/>
        </authorList>
    </citation>
    <scope>NUCLEOTIDE SEQUENCE [LARGE SCALE GENOMIC DNA]</scope>
    <source>
        <strain evidence="5">cv. St1</strain>
    </source>
</reference>
<dbReference type="InterPro" id="IPR046848">
    <property type="entry name" value="E_motif"/>
</dbReference>
<dbReference type="PROSITE" id="PS51375">
    <property type="entry name" value="PPR"/>
    <property type="match status" value="5"/>
</dbReference>
<dbReference type="Pfam" id="PF20431">
    <property type="entry name" value="E_motif"/>
    <property type="match status" value="1"/>
</dbReference>
<dbReference type="PANTHER" id="PTHR47926:SF347">
    <property type="entry name" value="PENTATRICOPEPTIDE REPEAT-CONTAINING PROTEIN"/>
    <property type="match status" value="1"/>
</dbReference>
<dbReference type="FunFam" id="1.25.40.10:FF:000348">
    <property type="entry name" value="Pentatricopeptide repeat-containing protein chloroplastic"/>
    <property type="match status" value="1"/>
</dbReference>
<dbReference type="Pfam" id="PF13041">
    <property type="entry name" value="PPR_2"/>
    <property type="match status" value="4"/>
</dbReference>
<feature type="repeat" description="PPR" evidence="3">
    <location>
        <begin position="273"/>
        <end position="303"/>
    </location>
</feature>
<dbReference type="Proteomes" id="UP000187406">
    <property type="component" value="Unassembled WGS sequence"/>
</dbReference>
<evidence type="ECO:0000313" key="4">
    <source>
        <dbReference type="EMBL" id="GAV58146.1"/>
    </source>
</evidence>
<keyword evidence="1" id="KW-0677">Repeat</keyword>
<protein>
    <submittedName>
        <fullName evidence="4">PPR domain-containing protein/PPR_2 domain-containing protein</fullName>
    </submittedName>
</protein>
<sequence length="636" mass="70784">MLHCTLLAALEACKSMKQALQVHAQIILNGIQHHTFPISRLISFFALSAENGLSHSRILFSQIDCPNVFIWNTIIRGYSRINSSQEALAFYMSMLATGTEPPNNFTFPFVLNACARLTSLEPGFQIHCHVIKFGFEMDLFVKNALIHFYSVFGHLDNARYIFEASLVKDVVSYNTMLNGYAHQVKQPHAALLLFRDMQDFGIQPDEFTFVALLSTCSVMNDPNIGKQIHALTYKKLGAVELNVLLTSAILDMYTKCGLMNIAACVFSTMRSAGTAAWSSMVSGYAQCGDTKMARCLFDRMDERDIVSWTAMISGYSQAGQCNEALELFVQMERLGIKPDEVTLVSVLSACAGLGALDYGKRLHHQYVKDDLFAQNIILTTAIIEMYAKCGCMETALDTFRGTEVSSRTNILFNSMISCLAQHGLGRTAVNVFGEMEIAGLKPDRVTFVAVLCACSHSGLVEEGKDLFRSMLNTYRIKPQMEHFGCLVDLLGRDGRLNEAYDLIQSMPFEANSVIWRGLLGACRLHGNAEMGDVAGQYLLELEPEHGARFVLLSDMLANTNQWEEAGRVRKMMQDKGIQKPPGWSYIELNGSLHRFLASDKSHPQAKEIELTLKGITMQLKFAGHVPDTAPVVFDIR</sequence>
<comment type="caution">
    <text evidence="4">The sequence shown here is derived from an EMBL/GenBank/DDBJ whole genome shotgun (WGS) entry which is preliminary data.</text>
</comment>
<dbReference type="GO" id="GO:0016556">
    <property type="term" value="P:mRNA modification"/>
    <property type="evidence" value="ECO:0007669"/>
    <property type="project" value="UniProtKB-ARBA"/>
</dbReference>
<name>A0A1Q3AQW1_CEPFO</name>
<feature type="repeat" description="PPR" evidence="3">
    <location>
        <begin position="304"/>
        <end position="338"/>
    </location>
</feature>
<dbReference type="FunFam" id="1.25.40.10:FF:000277">
    <property type="entry name" value="Pentatricopeptide repeat-containing protein, mitochondrial"/>
    <property type="match status" value="1"/>
</dbReference>
<comment type="similarity">
    <text evidence="2">Belongs to the PPR family. PCMP-E subfamily.</text>
</comment>
<dbReference type="GO" id="GO:0005737">
    <property type="term" value="C:cytoplasm"/>
    <property type="evidence" value="ECO:0007669"/>
    <property type="project" value="UniProtKB-ARBA"/>
</dbReference>
<dbReference type="InterPro" id="IPR046960">
    <property type="entry name" value="PPR_At4g14850-like_plant"/>
</dbReference>